<keyword evidence="2" id="KW-1185">Reference proteome</keyword>
<organism evidence="1 2">
    <name type="scientific">Lacticaseibacillus sharpeae JCM 1186 = DSM 20505</name>
    <dbReference type="NCBI Taxonomy" id="1291052"/>
    <lineage>
        <taxon>Bacteria</taxon>
        <taxon>Bacillati</taxon>
        <taxon>Bacillota</taxon>
        <taxon>Bacilli</taxon>
        <taxon>Lactobacillales</taxon>
        <taxon>Lactobacillaceae</taxon>
        <taxon>Lacticaseibacillus</taxon>
    </lineage>
</organism>
<name>A0A0R1ZIB3_9LACO</name>
<evidence type="ECO:0000313" key="1">
    <source>
        <dbReference type="EMBL" id="KRM54615.1"/>
    </source>
</evidence>
<sequence>MMPESTTINYAEAYMAAVQESFYPTSLYSSALWLSPANAGISFLGAKTIKVPTLKINAGRTDHTRRSSTAIQANYSDDWTPMQLTHEREWSTLVDPIDVDETNQVVSIANVTRQFNLDEKMPEQDRYMFSKLYADKTAKNDGGIYTESLDASNILTIFDELMEQMDEKRVPAVGRLLYVNSHTNTILKQADALNRTLLISNPNNISRAVHTLDEVTIVVVPSDLIQTKFDFAVGSKTVDDAQQIDMMLVYNGVQIAPQKYSFVGFDQPNAANGGNYLYREISYDDVFLLPTKSAGIAFHVSDKAKPATTDGTGTAQGEA</sequence>
<accession>A0A0R1ZIB3</accession>
<evidence type="ECO:0008006" key="3">
    <source>
        <dbReference type="Google" id="ProtNLM"/>
    </source>
</evidence>
<gene>
    <name evidence="1" type="ORF">FC18_GL002325</name>
</gene>
<proteinExistence type="predicted"/>
<dbReference type="STRING" id="1291052.FC18_GL002325"/>
<dbReference type="AlphaFoldDB" id="A0A0R1ZIB3"/>
<comment type="caution">
    <text evidence="1">The sequence shown here is derived from an EMBL/GenBank/DDBJ whole genome shotgun (WGS) entry which is preliminary data.</text>
</comment>
<dbReference type="EMBL" id="AYYO01000050">
    <property type="protein sequence ID" value="KRM54615.1"/>
    <property type="molecule type" value="Genomic_DNA"/>
</dbReference>
<evidence type="ECO:0000313" key="2">
    <source>
        <dbReference type="Proteomes" id="UP000051679"/>
    </source>
</evidence>
<protein>
    <recommendedName>
        <fullName evidence="3">Phage major capsid protein</fullName>
    </recommendedName>
</protein>
<dbReference type="Proteomes" id="UP000051679">
    <property type="component" value="Unassembled WGS sequence"/>
</dbReference>
<dbReference type="PATRIC" id="fig|1291052.5.peg.2399"/>
<reference evidence="1 2" key="1">
    <citation type="journal article" date="2015" name="Genome Announc.">
        <title>Expanding the biotechnology potential of lactobacilli through comparative genomics of 213 strains and associated genera.</title>
        <authorList>
            <person name="Sun Z."/>
            <person name="Harris H.M."/>
            <person name="McCann A."/>
            <person name="Guo C."/>
            <person name="Argimon S."/>
            <person name="Zhang W."/>
            <person name="Yang X."/>
            <person name="Jeffery I.B."/>
            <person name="Cooney J.C."/>
            <person name="Kagawa T.F."/>
            <person name="Liu W."/>
            <person name="Song Y."/>
            <person name="Salvetti E."/>
            <person name="Wrobel A."/>
            <person name="Rasinkangas P."/>
            <person name="Parkhill J."/>
            <person name="Rea M.C."/>
            <person name="O'Sullivan O."/>
            <person name="Ritari J."/>
            <person name="Douillard F.P."/>
            <person name="Paul Ross R."/>
            <person name="Yang R."/>
            <person name="Briner A.E."/>
            <person name="Felis G.E."/>
            <person name="de Vos W.M."/>
            <person name="Barrangou R."/>
            <person name="Klaenhammer T.R."/>
            <person name="Caufield P.W."/>
            <person name="Cui Y."/>
            <person name="Zhang H."/>
            <person name="O'Toole P.W."/>
        </authorList>
    </citation>
    <scope>NUCLEOTIDE SEQUENCE [LARGE SCALE GENOMIC DNA]</scope>
    <source>
        <strain evidence="1 2">DSM 20505</strain>
    </source>
</reference>